<sequence>MMRKVFLLALLVSPVALAQSVSVETNSLMRLPSSTSVLQLERLDVADYGTLLIPATISQVTVDELHLGRDARIAIVPGNTALQLQVRHAQLEHGSQITSRGAPGTHEKPAKAGRDLTLRINSLAAEELSVDARGGAGAQGYAGLDGANGEDPGCTWGSAGRGANGDNGGDGLPGAAGAQVRVELPQDFPAQQIKVWVDGGPGGLAGTAGKPGRGGESKGCLVYRADGGEKGRPGLEGQPGPAGPAGTVTIQRL</sequence>
<dbReference type="Proteomes" id="UP000276587">
    <property type="component" value="Unassembled WGS sequence"/>
</dbReference>
<name>A0A3M3X0S6_PSEMA</name>
<evidence type="ECO:0000256" key="2">
    <source>
        <dbReference type="SAM" id="SignalP"/>
    </source>
</evidence>
<dbReference type="EMBL" id="RBQF01000364">
    <property type="protein sequence ID" value="RMP01725.1"/>
    <property type="molecule type" value="Genomic_DNA"/>
</dbReference>
<feature type="region of interest" description="Disordered" evidence="1">
    <location>
        <begin position="226"/>
        <end position="253"/>
    </location>
</feature>
<dbReference type="AlphaFoldDB" id="A0A3M3X0S6"/>
<comment type="caution">
    <text evidence="3">The sequence shown here is derived from an EMBL/GenBank/DDBJ whole genome shotgun (WGS) entry which is preliminary data.</text>
</comment>
<organism evidence="3 4">
    <name type="scientific">Pseudomonas marginalis pv. marginalis</name>
    <dbReference type="NCBI Taxonomy" id="97473"/>
    <lineage>
        <taxon>Bacteria</taxon>
        <taxon>Pseudomonadati</taxon>
        <taxon>Pseudomonadota</taxon>
        <taxon>Gammaproteobacteria</taxon>
        <taxon>Pseudomonadales</taxon>
        <taxon>Pseudomonadaceae</taxon>
        <taxon>Pseudomonas</taxon>
    </lineage>
</organism>
<evidence type="ECO:0000256" key="1">
    <source>
        <dbReference type="SAM" id="MobiDB-lite"/>
    </source>
</evidence>
<keyword evidence="2" id="KW-0732">Signal</keyword>
<evidence type="ECO:0008006" key="5">
    <source>
        <dbReference type="Google" id="ProtNLM"/>
    </source>
</evidence>
<protein>
    <recommendedName>
        <fullName evidence="5">Collagen pro alpha-chain</fullName>
    </recommendedName>
</protein>
<evidence type="ECO:0000313" key="4">
    <source>
        <dbReference type="Proteomes" id="UP000276587"/>
    </source>
</evidence>
<gene>
    <name evidence="3" type="ORF">ALQ29_04072</name>
</gene>
<feature type="chain" id="PRO_5018031486" description="Collagen pro alpha-chain" evidence="2">
    <location>
        <begin position="19"/>
        <end position="253"/>
    </location>
</feature>
<reference evidence="3 4" key="1">
    <citation type="submission" date="2018-08" db="EMBL/GenBank/DDBJ databases">
        <title>Recombination of ecologically and evolutionarily significant loci maintains genetic cohesion in the Pseudomonas syringae species complex.</title>
        <authorList>
            <person name="Dillon M."/>
            <person name="Thakur S."/>
            <person name="Almeida R.N.D."/>
            <person name="Weir B.S."/>
            <person name="Guttman D.S."/>
        </authorList>
    </citation>
    <scope>NUCLEOTIDE SEQUENCE [LARGE SCALE GENOMIC DNA]</scope>
    <source>
        <strain evidence="3 4">ICMP 3555</strain>
    </source>
</reference>
<keyword evidence="4" id="KW-1185">Reference proteome</keyword>
<feature type="region of interest" description="Disordered" evidence="1">
    <location>
        <begin position="152"/>
        <end position="176"/>
    </location>
</feature>
<feature type="compositionally biased region" description="Gly residues" evidence="1">
    <location>
        <begin position="159"/>
        <end position="174"/>
    </location>
</feature>
<feature type="signal peptide" evidence="2">
    <location>
        <begin position="1"/>
        <end position="18"/>
    </location>
</feature>
<accession>A0A3M3X0S6</accession>
<proteinExistence type="predicted"/>
<evidence type="ECO:0000313" key="3">
    <source>
        <dbReference type="EMBL" id="RMP01725.1"/>
    </source>
</evidence>